<feature type="domain" description="Nephrocystin 3-like N-terminal" evidence="2">
    <location>
        <begin position="2"/>
        <end position="115"/>
    </location>
</feature>
<feature type="non-terminal residue" evidence="3">
    <location>
        <position position="357"/>
    </location>
</feature>
<sequence length="357" mass="40765">TNPKRNNPTYLFLTIAYGLASSIPPLGVIIGEVIQANPAILRSSLDTQFRELIVKPCRSITGSWESGWPRLVIIDGLDECEDSDVQEDILSLLSSPYCEVHELGGMPLRFLICSRPEPTIREIFDSAMVYPHLQRAPLNDDWNARRDIEHYLADRLDAIRRKPRYSAIRFPDPWPPRGVIHKLSDKSCGQFIYVSTTVSFVDSKFYDPCRRLEVVLRLTPEDDHESPFGPLDALYHHVLSANPNRARLILILGFILHPLTYPDRYSTSDKCITLTHPRFIEMLLDLSEGQVNLDLQAMHSVLRITDSGIDILHTSFSDFLHEKSRSGDFYIDSTYFQSFTVSCALRYLNKALQNPSR</sequence>
<proteinExistence type="predicted"/>
<dbReference type="InterPro" id="IPR056884">
    <property type="entry name" value="NPHP3-like_N"/>
</dbReference>
<organism evidence="3 4">
    <name type="scientific">Marasmius crinis-equi</name>
    <dbReference type="NCBI Taxonomy" id="585013"/>
    <lineage>
        <taxon>Eukaryota</taxon>
        <taxon>Fungi</taxon>
        <taxon>Dikarya</taxon>
        <taxon>Basidiomycota</taxon>
        <taxon>Agaricomycotina</taxon>
        <taxon>Agaricomycetes</taxon>
        <taxon>Agaricomycetidae</taxon>
        <taxon>Agaricales</taxon>
        <taxon>Marasmiineae</taxon>
        <taxon>Marasmiaceae</taxon>
        <taxon>Marasmius</taxon>
    </lineage>
</organism>
<dbReference type="Proteomes" id="UP001465976">
    <property type="component" value="Unassembled WGS sequence"/>
</dbReference>
<dbReference type="PANTHER" id="PTHR10039:SF14">
    <property type="entry name" value="NACHT DOMAIN-CONTAINING PROTEIN"/>
    <property type="match status" value="1"/>
</dbReference>
<protein>
    <recommendedName>
        <fullName evidence="2">Nephrocystin 3-like N-terminal domain-containing protein</fullName>
    </recommendedName>
</protein>
<accession>A0ABR3F799</accession>
<dbReference type="PANTHER" id="PTHR10039">
    <property type="entry name" value="AMELOGENIN"/>
    <property type="match status" value="1"/>
</dbReference>
<evidence type="ECO:0000313" key="3">
    <source>
        <dbReference type="EMBL" id="KAL0571108.1"/>
    </source>
</evidence>
<name>A0ABR3F799_9AGAR</name>
<keyword evidence="4" id="KW-1185">Reference proteome</keyword>
<evidence type="ECO:0000313" key="4">
    <source>
        <dbReference type="Proteomes" id="UP001465976"/>
    </source>
</evidence>
<comment type="caution">
    <text evidence="3">The sequence shown here is derived from an EMBL/GenBank/DDBJ whole genome shotgun (WGS) entry which is preliminary data.</text>
</comment>
<dbReference type="Pfam" id="PF24883">
    <property type="entry name" value="NPHP3_N"/>
    <property type="match status" value="1"/>
</dbReference>
<feature type="non-terminal residue" evidence="3">
    <location>
        <position position="1"/>
    </location>
</feature>
<gene>
    <name evidence="3" type="ORF">V5O48_010855</name>
</gene>
<keyword evidence="1" id="KW-0677">Repeat</keyword>
<evidence type="ECO:0000256" key="1">
    <source>
        <dbReference type="ARBA" id="ARBA00022737"/>
    </source>
</evidence>
<reference evidence="3 4" key="1">
    <citation type="submission" date="2024-02" db="EMBL/GenBank/DDBJ databases">
        <title>A draft genome for the cacao thread blight pathogen Marasmius crinis-equi.</title>
        <authorList>
            <person name="Cohen S.P."/>
            <person name="Baruah I.K."/>
            <person name="Amoako-Attah I."/>
            <person name="Bukari Y."/>
            <person name="Meinhardt L.W."/>
            <person name="Bailey B.A."/>
        </authorList>
    </citation>
    <scope>NUCLEOTIDE SEQUENCE [LARGE SCALE GENOMIC DNA]</scope>
    <source>
        <strain evidence="3 4">GH-76</strain>
    </source>
</reference>
<dbReference type="EMBL" id="JBAHYK010000820">
    <property type="protein sequence ID" value="KAL0571108.1"/>
    <property type="molecule type" value="Genomic_DNA"/>
</dbReference>
<evidence type="ECO:0000259" key="2">
    <source>
        <dbReference type="Pfam" id="PF24883"/>
    </source>
</evidence>